<dbReference type="GO" id="GO:0005886">
    <property type="term" value="C:plasma membrane"/>
    <property type="evidence" value="ECO:0007669"/>
    <property type="project" value="UniProtKB-SubCell"/>
</dbReference>
<evidence type="ECO:0000256" key="4">
    <source>
        <dbReference type="ARBA" id="ARBA00022692"/>
    </source>
</evidence>
<evidence type="ECO:0000313" key="10">
    <source>
        <dbReference type="EMBL" id="MBR7830427.1"/>
    </source>
</evidence>
<feature type="transmembrane region" description="Helical" evidence="8">
    <location>
        <begin position="45"/>
        <end position="62"/>
    </location>
</feature>
<dbReference type="InterPro" id="IPR003416">
    <property type="entry name" value="MgtC/SapB/SrpB/YhiD_fam"/>
</dbReference>
<evidence type="ECO:0000256" key="6">
    <source>
        <dbReference type="ARBA" id="ARBA00023136"/>
    </source>
</evidence>
<evidence type="ECO:0000256" key="2">
    <source>
        <dbReference type="ARBA" id="ARBA00009298"/>
    </source>
</evidence>
<dbReference type="PANTHER" id="PTHR33778:SF1">
    <property type="entry name" value="MAGNESIUM TRANSPORTER YHID-RELATED"/>
    <property type="match status" value="1"/>
</dbReference>
<dbReference type="InterPro" id="IPR049177">
    <property type="entry name" value="MgtC_SapB_SrpB_YhiD_N"/>
</dbReference>
<keyword evidence="11" id="KW-1185">Reference proteome</keyword>
<dbReference type="Proteomes" id="UP000676325">
    <property type="component" value="Unassembled WGS sequence"/>
</dbReference>
<protein>
    <submittedName>
        <fullName evidence="10">MgtC/SapB family protein</fullName>
    </submittedName>
</protein>
<feature type="compositionally biased region" description="Gly residues" evidence="7">
    <location>
        <begin position="159"/>
        <end position="183"/>
    </location>
</feature>
<accession>A0A941ILW6</accession>
<comment type="subcellular location">
    <subcellularLocation>
        <location evidence="1">Cell membrane</location>
        <topology evidence="1">Multi-pass membrane protein</topology>
    </subcellularLocation>
</comment>
<keyword evidence="6 8" id="KW-0472">Membrane</keyword>
<evidence type="ECO:0000256" key="3">
    <source>
        <dbReference type="ARBA" id="ARBA00022475"/>
    </source>
</evidence>
<feature type="region of interest" description="Disordered" evidence="7">
    <location>
        <begin position="158"/>
        <end position="194"/>
    </location>
</feature>
<proteinExistence type="inferred from homology"/>
<evidence type="ECO:0000259" key="9">
    <source>
        <dbReference type="Pfam" id="PF02308"/>
    </source>
</evidence>
<dbReference type="EMBL" id="JAGSOH010000132">
    <property type="protein sequence ID" value="MBR7830427.1"/>
    <property type="molecule type" value="Genomic_DNA"/>
</dbReference>
<dbReference type="PANTHER" id="PTHR33778">
    <property type="entry name" value="PROTEIN MGTC"/>
    <property type="match status" value="1"/>
</dbReference>
<dbReference type="AlphaFoldDB" id="A0A941ILW6"/>
<evidence type="ECO:0000256" key="7">
    <source>
        <dbReference type="SAM" id="MobiDB-lite"/>
    </source>
</evidence>
<dbReference type="PRINTS" id="PR01837">
    <property type="entry name" value="MGTCSAPBPROT"/>
</dbReference>
<evidence type="ECO:0000256" key="5">
    <source>
        <dbReference type="ARBA" id="ARBA00022989"/>
    </source>
</evidence>
<evidence type="ECO:0000256" key="8">
    <source>
        <dbReference type="SAM" id="Phobius"/>
    </source>
</evidence>
<dbReference type="Pfam" id="PF02308">
    <property type="entry name" value="MgtC"/>
    <property type="match status" value="1"/>
</dbReference>
<sequence>MTPLAGGIAQSTGEGWAQIADFGLAVLMSGLIGLEREWRQKDAGLKTYTVVGIGSALFMLISKYGFGDVVARGTVQLDPSRVAAQIVSGLGFIGAGLIFTQRGSVRGLTSAAGIWMTAAVGAACAAGLPILGALCTACYLALSFAKPLNRRIADHVNGTGNGDGGGNGEGKGSRGADGSGSGGDADEEDRIEDG</sequence>
<feature type="domain" description="MgtC/SapB/SrpB/YhiD N-terminal" evidence="9">
    <location>
        <begin position="23"/>
        <end position="146"/>
    </location>
</feature>
<name>A0A941ILW6_9ACTN</name>
<feature type="transmembrane region" description="Helical" evidence="8">
    <location>
        <begin position="112"/>
        <end position="142"/>
    </location>
</feature>
<comment type="similarity">
    <text evidence="2">Belongs to the MgtC/SapB family.</text>
</comment>
<comment type="caution">
    <text evidence="10">The sequence shown here is derived from an EMBL/GenBank/DDBJ whole genome shotgun (WGS) entry which is preliminary data.</text>
</comment>
<dbReference type="RefSeq" id="WP_212521553.1">
    <property type="nucleotide sequence ID" value="NZ_JAGSOH010000132.1"/>
</dbReference>
<feature type="transmembrane region" description="Helical" evidence="8">
    <location>
        <begin position="15"/>
        <end position="33"/>
    </location>
</feature>
<feature type="transmembrane region" description="Helical" evidence="8">
    <location>
        <begin position="82"/>
        <end position="100"/>
    </location>
</feature>
<keyword evidence="3" id="KW-1003">Cell membrane</keyword>
<evidence type="ECO:0000256" key="1">
    <source>
        <dbReference type="ARBA" id="ARBA00004651"/>
    </source>
</evidence>
<feature type="compositionally biased region" description="Acidic residues" evidence="7">
    <location>
        <begin position="184"/>
        <end position="194"/>
    </location>
</feature>
<gene>
    <name evidence="10" type="ORF">KDK95_29270</name>
</gene>
<organism evidence="10 11">
    <name type="scientific">Actinospica acidithermotolerans</name>
    <dbReference type="NCBI Taxonomy" id="2828514"/>
    <lineage>
        <taxon>Bacteria</taxon>
        <taxon>Bacillati</taxon>
        <taxon>Actinomycetota</taxon>
        <taxon>Actinomycetes</taxon>
        <taxon>Catenulisporales</taxon>
        <taxon>Actinospicaceae</taxon>
        <taxon>Actinospica</taxon>
    </lineage>
</organism>
<keyword evidence="4 8" id="KW-0812">Transmembrane</keyword>
<evidence type="ECO:0000313" key="11">
    <source>
        <dbReference type="Proteomes" id="UP000676325"/>
    </source>
</evidence>
<reference evidence="10" key="1">
    <citation type="submission" date="2021-04" db="EMBL/GenBank/DDBJ databases">
        <title>Genome based classification of Actinospica acidithermotolerans sp. nov., an actinobacterium isolated from an Indonesian hot spring.</title>
        <authorList>
            <person name="Kusuma A.B."/>
            <person name="Putra K.E."/>
            <person name="Nafisah S."/>
            <person name="Loh J."/>
            <person name="Nouioui I."/>
            <person name="Goodfellow M."/>
        </authorList>
    </citation>
    <scope>NUCLEOTIDE SEQUENCE</scope>
    <source>
        <strain evidence="10">MGRD01-02</strain>
    </source>
</reference>
<keyword evidence="5 8" id="KW-1133">Transmembrane helix</keyword>